<dbReference type="Proteomes" id="UP000249363">
    <property type="component" value="Unassembled WGS sequence"/>
</dbReference>
<protein>
    <recommendedName>
        <fullName evidence="1">Endonuclease/exonuclease/phosphatase domain-containing protein</fullName>
    </recommendedName>
</protein>
<dbReference type="SUPFAM" id="SSF56219">
    <property type="entry name" value="DNase I-like"/>
    <property type="match status" value="1"/>
</dbReference>
<dbReference type="GO" id="GO:0003824">
    <property type="term" value="F:catalytic activity"/>
    <property type="evidence" value="ECO:0007669"/>
    <property type="project" value="InterPro"/>
</dbReference>
<evidence type="ECO:0000313" key="2">
    <source>
        <dbReference type="EMBL" id="RAO74380.1"/>
    </source>
</evidence>
<sequence>MLGDFNLYHPLWQGTQYRYTDDDATHLIDLMDEHELEQLLPPGTVTYETNNAKTTINLIWATDHVPILTQFDFTPVSMPPVERRDWASSDWDLFLTLIGTHDWHLRVLTDKEGIDTALHHLIEAINKTAKQATPIKQITPYSQPGYTPEMIDLKHHISQCRQYTH</sequence>
<comment type="caution">
    <text evidence="2">The sequence shown here is derived from an EMBL/GenBank/DDBJ whole genome shotgun (WGS) entry which is preliminary data.</text>
</comment>
<keyword evidence="3" id="KW-1185">Reference proteome</keyword>
<gene>
    <name evidence="2" type="ORF">BHQ10_010392</name>
</gene>
<dbReference type="Gene3D" id="3.60.10.10">
    <property type="entry name" value="Endonuclease/exonuclease/phosphatase"/>
    <property type="match status" value="1"/>
</dbReference>
<reference evidence="2 3" key="1">
    <citation type="journal article" date="2017" name="Biotechnol. Biofuels">
        <title>Differential beta-glucosidase expression as a function of carbon source availability in Talaromyces amestolkiae: a genomic and proteomic approach.</title>
        <authorList>
            <person name="de Eugenio L.I."/>
            <person name="Mendez-Liter J.A."/>
            <person name="Nieto-Dominguez M."/>
            <person name="Alonso L."/>
            <person name="Gil-Munoz J."/>
            <person name="Barriuso J."/>
            <person name="Prieto A."/>
            <person name="Martinez M.J."/>
        </authorList>
    </citation>
    <scope>NUCLEOTIDE SEQUENCE [LARGE SCALE GENOMIC DNA]</scope>
    <source>
        <strain evidence="2 3">CIB</strain>
    </source>
</reference>
<dbReference type="EMBL" id="MIKG01000056">
    <property type="protein sequence ID" value="RAO74380.1"/>
    <property type="molecule type" value="Genomic_DNA"/>
</dbReference>
<dbReference type="GeneID" id="63799605"/>
<accession>A0A364LEY7</accession>
<dbReference type="InterPro" id="IPR005135">
    <property type="entry name" value="Endo/exonuclease/phosphatase"/>
</dbReference>
<dbReference type="Pfam" id="PF14529">
    <property type="entry name" value="Exo_endo_phos_2"/>
    <property type="match status" value="1"/>
</dbReference>
<dbReference type="AlphaFoldDB" id="A0A364LEY7"/>
<dbReference type="RefSeq" id="XP_040738893.1">
    <property type="nucleotide sequence ID" value="XM_040873016.1"/>
</dbReference>
<dbReference type="OrthoDB" id="4226558at2759"/>
<name>A0A364LEY7_TALAM</name>
<evidence type="ECO:0000313" key="3">
    <source>
        <dbReference type="Proteomes" id="UP000249363"/>
    </source>
</evidence>
<feature type="domain" description="Endonuclease/exonuclease/phosphatase" evidence="1">
    <location>
        <begin position="2"/>
        <end position="67"/>
    </location>
</feature>
<organism evidence="2 3">
    <name type="scientific">Talaromyces amestolkiae</name>
    <dbReference type="NCBI Taxonomy" id="1196081"/>
    <lineage>
        <taxon>Eukaryota</taxon>
        <taxon>Fungi</taxon>
        <taxon>Dikarya</taxon>
        <taxon>Ascomycota</taxon>
        <taxon>Pezizomycotina</taxon>
        <taxon>Eurotiomycetes</taxon>
        <taxon>Eurotiomycetidae</taxon>
        <taxon>Eurotiales</taxon>
        <taxon>Trichocomaceae</taxon>
        <taxon>Talaromyces</taxon>
        <taxon>Talaromyces sect. Talaromyces</taxon>
    </lineage>
</organism>
<evidence type="ECO:0000259" key="1">
    <source>
        <dbReference type="Pfam" id="PF14529"/>
    </source>
</evidence>
<dbReference type="InterPro" id="IPR036691">
    <property type="entry name" value="Endo/exonu/phosph_ase_sf"/>
</dbReference>
<dbReference type="STRING" id="1196081.A0A364LEY7"/>
<proteinExistence type="predicted"/>